<sequence length="105" mass="12206">MLNLARIFGQAAKKNITLADKLHGKTFGGLPFHFGSRYYSNALPVTRQWLNTNKRELKRTFLRAYVIPQRKRKPRRPTKVPPVDGPYIERGLKSIKEQFLILLQS</sequence>
<evidence type="ECO:0000313" key="2">
    <source>
        <dbReference type="Proteomes" id="UP000008694"/>
    </source>
</evidence>
<name>D7LD83_ARALL</name>
<organism evidence="2">
    <name type="scientific">Arabidopsis lyrata subsp. lyrata</name>
    <name type="common">Lyre-leaved rock-cress</name>
    <dbReference type="NCBI Taxonomy" id="81972"/>
    <lineage>
        <taxon>Eukaryota</taxon>
        <taxon>Viridiplantae</taxon>
        <taxon>Streptophyta</taxon>
        <taxon>Embryophyta</taxon>
        <taxon>Tracheophyta</taxon>
        <taxon>Spermatophyta</taxon>
        <taxon>Magnoliopsida</taxon>
        <taxon>eudicotyledons</taxon>
        <taxon>Gunneridae</taxon>
        <taxon>Pentapetalae</taxon>
        <taxon>rosids</taxon>
        <taxon>malvids</taxon>
        <taxon>Brassicales</taxon>
        <taxon>Brassicaceae</taxon>
        <taxon>Camelineae</taxon>
        <taxon>Arabidopsis</taxon>
    </lineage>
</organism>
<reference evidence="2" key="1">
    <citation type="journal article" date="2011" name="Nat. Genet.">
        <title>The Arabidopsis lyrata genome sequence and the basis of rapid genome size change.</title>
        <authorList>
            <person name="Hu T.T."/>
            <person name="Pattyn P."/>
            <person name="Bakker E.G."/>
            <person name="Cao J."/>
            <person name="Cheng J.-F."/>
            <person name="Clark R.M."/>
            <person name="Fahlgren N."/>
            <person name="Fawcett J.A."/>
            <person name="Grimwood J."/>
            <person name="Gundlach H."/>
            <person name="Haberer G."/>
            <person name="Hollister J.D."/>
            <person name="Ossowski S."/>
            <person name="Ottilar R.P."/>
            <person name="Salamov A.A."/>
            <person name="Schneeberger K."/>
            <person name="Spannagl M."/>
            <person name="Wang X."/>
            <person name="Yang L."/>
            <person name="Nasrallah M.E."/>
            <person name="Bergelson J."/>
            <person name="Carrington J.C."/>
            <person name="Gaut B.S."/>
            <person name="Schmutz J."/>
            <person name="Mayer K.F.X."/>
            <person name="Van de Peer Y."/>
            <person name="Grigoriev I.V."/>
            <person name="Nordborg M."/>
            <person name="Weigel D."/>
            <person name="Guo Y.-L."/>
        </authorList>
    </citation>
    <scope>NUCLEOTIDE SEQUENCE [LARGE SCALE GENOMIC DNA]</scope>
    <source>
        <strain evidence="2">cv. MN47</strain>
    </source>
</reference>
<dbReference type="EMBL" id="GL348716">
    <property type="protein sequence ID" value="EFH58290.1"/>
    <property type="molecule type" value="Genomic_DNA"/>
</dbReference>
<dbReference type="Proteomes" id="UP000008694">
    <property type="component" value="Unassembled WGS sequence"/>
</dbReference>
<proteinExistence type="predicted"/>
<dbReference type="AlphaFoldDB" id="D7LD83"/>
<dbReference type="HOGENOM" id="CLU_2240287_0_0_1"/>
<evidence type="ECO:0000313" key="1">
    <source>
        <dbReference type="EMBL" id="EFH58290.1"/>
    </source>
</evidence>
<dbReference type="Gramene" id="scaffold_403524.1">
    <property type="protein sequence ID" value="scaffold_403524.1"/>
    <property type="gene ID" value="scaffold_403524.1"/>
</dbReference>
<keyword evidence="2" id="KW-1185">Reference proteome</keyword>
<protein>
    <submittedName>
        <fullName evidence="1">Uncharacterized protein</fullName>
    </submittedName>
</protein>
<accession>D7LD83</accession>
<gene>
    <name evidence="1" type="ORF">ARALYDRAFT_904023</name>
</gene>